<evidence type="ECO:0000256" key="1">
    <source>
        <dbReference type="SAM" id="MobiDB-lite"/>
    </source>
</evidence>
<feature type="domain" description="AAA+ ATPase" evidence="2">
    <location>
        <begin position="64"/>
        <end position="230"/>
    </location>
</feature>
<dbReference type="SMART" id="SM00382">
    <property type="entry name" value="AAA"/>
    <property type="match status" value="1"/>
</dbReference>
<dbReference type="PANTHER" id="PTHR42759">
    <property type="entry name" value="MOXR FAMILY PROTEIN"/>
    <property type="match status" value="1"/>
</dbReference>
<name>A0ABV9W751_9ACTN</name>
<organism evidence="3 4">
    <name type="scientific">Dactylosporangium cerinum</name>
    <dbReference type="NCBI Taxonomy" id="1434730"/>
    <lineage>
        <taxon>Bacteria</taxon>
        <taxon>Bacillati</taxon>
        <taxon>Actinomycetota</taxon>
        <taxon>Actinomycetes</taxon>
        <taxon>Micromonosporales</taxon>
        <taxon>Micromonosporaceae</taxon>
        <taxon>Dactylosporangium</taxon>
    </lineage>
</organism>
<evidence type="ECO:0000313" key="4">
    <source>
        <dbReference type="Proteomes" id="UP001595912"/>
    </source>
</evidence>
<accession>A0ABV9W751</accession>
<gene>
    <name evidence="3" type="ORF">ACFPIJ_41720</name>
</gene>
<dbReference type="InterPro" id="IPR011704">
    <property type="entry name" value="ATPase_dyneun-rel_AAA"/>
</dbReference>
<dbReference type="Proteomes" id="UP001595912">
    <property type="component" value="Unassembled WGS sequence"/>
</dbReference>
<proteinExistence type="predicted"/>
<reference evidence="4" key="1">
    <citation type="journal article" date="2019" name="Int. J. Syst. Evol. Microbiol.">
        <title>The Global Catalogue of Microorganisms (GCM) 10K type strain sequencing project: providing services to taxonomists for standard genome sequencing and annotation.</title>
        <authorList>
            <consortium name="The Broad Institute Genomics Platform"/>
            <consortium name="The Broad Institute Genome Sequencing Center for Infectious Disease"/>
            <person name="Wu L."/>
            <person name="Ma J."/>
        </authorList>
    </citation>
    <scope>NUCLEOTIDE SEQUENCE [LARGE SCALE GENOMIC DNA]</scope>
    <source>
        <strain evidence="4">CGMCC 4.7152</strain>
    </source>
</reference>
<dbReference type="Gene3D" id="3.40.50.300">
    <property type="entry name" value="P-loop containing nucleotide triphosphate hydrolases"/>
    <property type="match status" value="1"/>
</dbReference>
<dbReference type="InterPro" id="IPR003593">
    <property type="entry name" value="AAA+_ATPase"/>
</dbReference>
<feature type="region of interest" description="Disordered" evidence="1">
    <location>
        <begin position="1"/>
        <end position="29"/>
    </location>
</feature>
<dbReference type="CDD" id="cd00009">
    <property type="entry name" value="AAA"/>
    <property type="match status" value="1"/>
</dbReference>
<dbReference type="InterPro" id="IPR050764">
    <property type="entry name" value="CbbQ/NirQ/NorQ/GpvN"/>
</dbReference>
<sequence length="316" mass="35186">MYVRRSVDTSMRLDVGTQPPPSRPVEDAEVHPIVETEPPTRVLHREPYLLTPQLCEAVNVSITLGRPLLLQGDPGVGKTRLAHAVAYHLGLPLEQAHIKSTSRGRDLLYTFDAVRRLSDAQLGGLGAALPDPGTYVRFGPLGRAIVRASYGRRSVLLIDEIDKADLDFPNDLLRELDELRFEIDEIPGERHQVPPDRPDLRPLIIVTNNEEKQLPGAFLRRCVFHFVEFPGDRLDEILAMHGIESAQLRQQAIDVVQRLHAMGLNRKPGLSELLDWAECLQADSVDPATLTTLPNGGALLKQRADQIKAVERFSTP</sequence>
<protein>
    <submittedName>
        <fullName evidence="3">AAA family ATPase</fullName>
    </submittedName>
</protein>
<comment type="caution">
    <text evidence="3">The sequence shown here is derived from an EMBL/GenBank/DDBJ whole genome shotgun (WGS) entry which is preliminary data.</text>
</comment>
<evidence type="ECO:0000313" key="3">
    <source>
        <dbReference type="EMBL" id="MFC5004333.1"/>
    </source>
</evidence>
<dbReference type="SUPFAM" id="SSF52540">
    <property type="entry name" value="P-loop containing nucleoside triphosphate hydrolases"/>
    <property type="match status" value="1"/>
</dbReference>
<dbReference type="InterPro" id="IPR027417">
    <property type="entry name" value="P-loop_NTPase"/>
</dbReference>
<dbReference type="PANTHER" id="PTHR42759:SF1">
    <property type="entry name" value="MAGNESIUM-CHELATASE SUBUNIT CHLD"/>
    <property type="match status" value="1"/>
</dbReference>
<dbReference type="RefSeq" id="WP_380124120.1">
    <property type="nucleotide sequence ID" value="NZ_JBHSIU010000060.1"/>
</dbReference>
<dbReference type="Pfam" id="PF07728">
    <property type="entry name" value="AAA_5"/>
    <property type="match status" value="1"/>
</dbReference>
<dbReference type="EMBL" id="JBHSIU010000060">
    <property type="protein sequence ID" value="MFC5004333.1"/>
    <property type="molecule type" value="Genomic_DNA"/>
</dbReference>
<evidence type="ECO:0000259" key="2">
    <source>
        <dbReference type="SMART" id="SM00382"/>
    </source>
</evidence>
<keyword evidence="4" id="KW-1185">Reference proteome</keyword>